<dbReference type="InterPro" id="IPR036412">
    <property type="entry name" value="HAD-like_sf"/>
</dbReference>
<dbReference type="InterPro" id="IPR041492">
    <property type="entry name" value="HAD_2"/>
</dbReference>
<reference evidence="2" key="1">
    <citation type="submission" date="2017-06" db="EMBL/GenBank/DDBJ databases">
        <authorList>
            <person name="Varghese N."/>
            <person name="Submissions S."/>
        </authorList>
    </citation>
    <scope>NUCLEOTIDE SEQUENCE [LARGE SCALE GENOMIC DNA]</scope>
    <source>
        <strain evidence="2">DSM 137</strain>
    </source>
</reference>
<dbReference type="PANTHER" id="PTHR43434:SF20">
    <property type="entry name" value="5'-NUCLEOTIDASE"/>
    <property type="match status" value="1"/>
</dbReference>
<dbReference type="InterPro" id="IPR023198">
    <property type="entry name" value="PGP-like_dom2"/>
</dbReference>
<dbReference type="EMBL" id="FYDG01000004">
    <property type="protein sequence ID" value="SNB71130.1"/>
    <property type="molecule type" value="Genomic_DNA"/>
</dbReference>
<name>A0A212RG22_RHOAC</name>
<accession>A0A212RG22</accession>
<dbReference type="GO" id="GO:0004713">
    <property type="term" value="F:protein tyrosine kinase activity"/>
    <property type="evidence" value="ECO:0007669"/>
    <property type="project" value="TreeGrafter"/>
</dbReference>
<dbReference type="Gene3D" id="1.10.150.240">
    <property type="entry name" value="Putative phosphatase, domain 2"/>
    <property type="match status" value="1"/>
</dbReference>
<evidence type="ECO:0000313" key="2">
    <source>
        <dbReference type="Proteomes" id="UP000198418"/>
    </source>
</evidence>
<dbReference type="SUPFAM" id="SSF56784">
    <property type="entry name" value="HAD-like"/>
    <property type="match status" value="1"/>
</dbReference>
<organism evidence="1 2">
    <name type="scientific">Rhodoblastus acidophilus</name>
    <name type="common">Rhodopseudomonas acidophila</name>
    <dbReference type="NCBI Taxonomy" id="1074"/>
    <lineage>
        <taxon>Bacteria</taxon>
        <taxon>Pseudomonadati</taxon>
        <taxon>Pseudomonadota</taxon>
        <taxon>Alphaproteobacteria</taxon>
        <taxon>Hyphomicrobiales</taxon>
        <taxon>Rhodoblastaceae</taxon>
        <taxon>Rhodoblastus</taxon>
    </lineage>
</organism>
<dbReference type="InterPro" id="IPR050155">
    <property type="entry name" value="HAD-like_hydrolase_sf"/>
</dbReference>
<proteinExistence type="predicted"/>
<dbReference type="Gene3D" id="3.40.50.1000">
    <property type="entry name" value="HAD superfamily/HAD-like"/>
    <property type="match status" value="1"/>
</dbReference>
<gene>
    <name evidence="1" type="ORF">SAMN06265338_10491</name>
</gene>
<protein>
    <submittedName>
        <fullName evidence="1">Phosphoglycolate phosphatase</fullName>
    </submittedName>
</protein>
<dbReference type="SFLD" id="SFLDS00003">
    <property type="entry name" value="Haloacid_Dehalogenase"/>
    <property type="match status" value="1"/>
</dbReference>
<dbReference type="AlphaFoldDB" id="A0A212RG22"/>
<dbReference type="GO" id="GO:0005829">
    <property type="term" value="C:cytosol"/>
    <property type="evidence" value="ECO:0007669"/>
    <property type="project" value="TreeGrafter"/>
</dbReference>
<sequence>MVPQAGGGVKGVRHVYDACRQGYGPPMPSAPSVLIDLDGTLVDSQPGIIASCEATLRALGHSGEAPDIQRFIGPPLEEMITALLQARGDDRVVEGVAAYRSYYGETGLYGATPYPGIPEALRTIARTDARLFVATSKRQDFARRILDNLKLADVFVDIYGSIPGGALDQKPELLAHIVAEQRLDPARAVMVGDRRYDIAGARANNMRALGVLWGYGARAELEDAGADGLVKRPGDLAEAALAMVKG</sequence>
<dbReference type="InterPro" id="IPR023214">
    <property type="entry name" value="HAD_sf"/>
</dbReference>
<dbReference type="RefSeq" id="WP_342394767.1">
    <property type="nucleotide sequence ID" value="NZ_NPET01000001.1"/>
</dbReference>
<evidence type="ECO:0000313" key="1">
    <source>
        <dbReference type="EMBL" id="SNB71130.1"/>
    </source>
</evidence>
<keyword evidence="2" id="KW-1185">Reference proteome</keyword>
<dbReference type="SFLD" id="SFLDG01129">
    <property type="entry name" value="C1.5:_HAD__Beta-PGM__Phosphata"/>
    <property type="match status" value="1"/>
</dbReference>
<dbReference type="Proteomes" id="UP000198418">
    <property type="component" value="Unassembled WGS sequence"/>
</dbReference>
<dbReference type="PANTHER" id="PTHR43434">
    <property type="entry name" value="PHOSPHOGLYCOLATE PHOSPHATASE"/>
    <property type="match status" value="1"/>
</dbReference>
<dbReference type="Pfam" id="PF13419">
    <property type="entry name" value="HAD_2"/>
    <property type="match status" value="1"/>
</dbReference>